<sequence>MRCLNCNHEDTKVIDSRVAGDGVAIRRRRECNSCGFRFSTYEEVEILDLTVVKRDGVKELYSRDKLERGIRRAFEKRPVSEENFKKLISQIEQEIQKVADPEITTEQIGDIVMKKIKKVDKVAYVRFASVYKQFEDIEEFKAELQKL</sequence>
<evidence type="ECO:0000259" key="8">
    <source>
        <dbReference type="PROSITE" id="PS51161"/>
    </source>
</evidence>
<evidence type="ECO:0000256" key="7">
    <source>
        <dbReference type="HAMAP-Rule" id="MF_00440"/>
    </source>
</evidence>
<feature type="domain" description="ATP-cone" evidence="8">
    <location>
        <begin position="49"/>
        <end position="139"/>
    </location>
</feature>
<dbReference type="Pfam" id="PF03477">
    <property type="entry name" value="ATP-cone"/>
    <property type="match status" value="1"/>
</dbReference>
<feature type="zinc finger region" evidence="7">
    <location>
        <begin position="3"/>
        <end position="34"/>
    </location>
</feature>
<keyword evidence="2 7" id="KW-0547">Nucleotide-binding</keyword>
<evidence type="ECO:0000256" key="4">
    <source>
        <dbReference type="ARBA" id="ARBA00023015"/>
    </source>
</evidence>
<evidence type="ECO:0000256" key="6">
    <source>
        <dbReference type="ARBA" id="ARBA00023163"/>
    </source>
</evidence>
<evidence type="ECO:0000256" key="1">
    <source>
        <dbReference type="ARBA" id="ARBA00022491"/>
    </source>
</evidence>
<comment type="caution">
    <text evidence="9">The sequence shown here is derived from an EMBL/GenBank/DDBJ whole genome shotgun (WGS) entry which is preliminary data.</text>
</comment>
<dbReference type="InterPro" id="IPR005144">
    <property type="entry name" value="ATP-cone_dom"/>
</dbReference>
<keyword evidence="7" id="KW-0479">Metal-binding</keyword>
<dbReference type="PANTHER" id="PTHR30455:SF2">
    <property type="entry name" value="TRANSCRIPTIONAL REPRESSOR NRDR"/>
    <property type="match status" value="1"/>
</dbReference>
<proteinExistence type="inferred from homology"/>
<keyword evidence="5 7" id="KW-0238">DNA-binding</keyword>
<dbReference type="GO" id="GO:0005524">
    <property type="term" value="F:ATP binding"/>
    <property type="evidence" value="ECO:0007669"/>
    <property type="project" value="UniProtKB-UniRule"/>
</dbReference>
<dbReference type="GO" id="GO:0008270">
    <property type="term" value="F:zinc ion binding"/>
    <property type="evidence" value="ECO:0007669"/>
    <property type="project" value="UniProtKB-UniRule"/>
</dbReference>
<comment type="cofactor">
    <cofactor evidence="7">
        <name>Zn(2+)</name>
        <dbReference type="ChEBI" id="CHEBI:29105"/>
    </cofactor>
    <text evidence="7">Binds 1 zinc ion.</text>
</comment>
<evidence type="ECO:0000313" key="10">
    <source>
        <dbReference type="Proteomes" id="UP000319613"/>
    </source>
</evidence>
<evidence type="ECO:0000313" key="9">
    <source>
        <dbReference type="EMBL" id="TSC66669.1"/>
    </source>
</evidence>
<dbReference type="NCBIfam" id="TIGR00244">
    <property type="entry name" value="transcriptional regulator NrdR"/>
    <property type="match status" value="1"/>
</dbReference>
<dbReference type="Pfam" id="PF22811">
    <property type="entry name" value="Zn_ribbon_NrdR"/>
    <property type="match status" value="1"/>
</dbReference>
<evidence type="ECO:0000256" key="5">
    <source>
        <dbReference type="ARBA" id="ARBA00023125"/>
    </source>
</evidence>
<comment type="similarity">
    <text evidence="7">Belongs to the NrdR family.</text>
</comment>
<dbReference type="EMBL" id="VMFF01000001">
    <property type="protein sequence ID" value="TSC66669.1"/>
    <property type="molecule type" value="Genomic_DNA"/>
</dbReference>
<dbReference type="PROSITE" id="PS51161">
    <property type="entry name" value="ATP_CONE"/>
    <property type="match status" value="1"/>
</dbReference>
<dbReference type="GO" id="GO:0045892">
    <property type="term" value="P:negative regulation of DNA-templated transcription"/>
    <property type="evidence" value="ECO:0007669"/>
    <property type="project" value="UniProtKB-UniRule"/>
</dbReference>
<keyword evidence="7" id="KW-0863">Zinc-finger</keyword>
<dbReference type="GO" id="GO:0003677">
    <property type="term" value="F:DNA binding"/>
    <property type="evidence" value="ECO:0007669"/>
    <property type="project" value="UniProtKB-KW"/>
</dbReference>
<accession>A0A554JED9</accession>
<protein>
    <recommendedName>
        <fullName evidence="7">Transcriptional repressor NrdR</fullName>
    </recommendedName>
</protein>
<comment type="function">
    <text evidence="7">Negatively regulates transcription of bacterial ribonucleotide reductase nrd genes and operons by binding to NrdR-boxes.</text>
</comment>
<dbReference type="HAMAP" id="MF_00440">
    <property type="entry name" value="NrdR"/>
    <property type="match status" value="1"/>
</dbReference>
<keyword evidence="4 7" id="KW-0805">Transcription regulation</keyword>
<reference evidence="9 10" key="1">
    <citation type="submission" date="2017-07" db="EMBL/GenBank/DDBJ databases">
        <title>Mechanisms for carbon and nitrogen cycling indicate functional differentiation within the Candidate Phyla Radiation.</title>
        <authorList>
            <person name="Danczak R.E."/>
            <person name="Johnston M.D."/>
            <person name="Kenah C."/>
            <person name="Slattery M."/>
            <person name="Wrighton K.C."/>
            <person name="Wilkins M.J."/>
        </authorList>
    </citation>
    <scope>NUCLEOTIDE SEQUENCE [LARGE SCALE GENOMIC DNA]</scope>
    <source>
        <strain evidence="9">Gr01-1014_77</strain>
    </source>
</reference>
<evidence type="ECO:0000256" key="2">
    <source>
        <dbReference type="ARBA" id="ARBA00022741"/>
    </source>
</evidence>
<dbReference type="InterPro" id="IPR055173">
    <property type="entry name" value="NrdR-like_N"/>
</dbReference>
<dbReference type="PANTHER" id="PTHR30455">
    <property type="entry name" value="TRANSCRIPTIONAL REPRESSOR NRDR"/>
    <property type="match status" value="1"/>
</dbReference>
<dbReference type="AlphaFoldDB" id="A0A554JED9"/>
<gene>
    <name evidence="7" type="primary">nrdR</name>
    <name evidence="9" type="ORF">G01um101477_4</name>
</gene>
<keyword evidence="1 7" id="KW-0678">Repressor</keyword>
<keyword evidence="7" id="KW-0862">Zinc</keyword>
<keyword evidence="6 7" id="KW-0804">Transcription</keyword>
<evidence type="ECO:0000256" key="3">
    <source>
        <dbReference type="ARBA" id="ARBA00022840"/>
    </source>
</evidence>
<organism evidence="9 10">
    <name type="scientific">Candidatus Doudnabacteria bacterium Gr01-1014_77</name>
    <dbReference type="NCBI Taxonomy" id="2017133"/>
    <lineage>
        <taxon>Bacteria</taxon>
        <taxon>Candidatus Doudnaibacteriota</taxon>
    </lineage>
</organism>
<dbReference type="Proteomes" id="UP000319613">
    <property type="component" value="Unassembled WGS sequence"/>
</dbReference>
<name>A0A554JED9_9BACT</name>
<dbReference type="InterPro" id="IPR003796">
    <property type="entry name" value="RNR_NrdR-like"/>
</dbReference>
<keyword evidence="3 7" id="KW-0067">ATP-binding</keyword>